<protein>
    <submittedName>
        <fullName evidence="10">TonB-dependent receptor</fullName>
    </submittedName>
</protein>
<keyword evidence="5 9" id="KW-0732">Signal</keyword>
<evidence type="ECO:0000256" key="2">
    <source>
        <dbReference type="ARBA" id="ARBA00022448"/>
    </source>
</evidence>
<evidence type="ECO:0000256" key="7">
    <source>
        <dbReference type="ARBA" id="ARBA00023237"/>
    </source>
</evidence>
<organism evidence="10 11">
    <name type="scientific">Pelagicoccus enzymogenes</name>
    <dbReference type="NCBI Taxonomy" id="2773457"/>
    <lineage>
        <taxon>Bacteria</taxon>
        <taxon>Pseudomonadati</taxon>
        <taxon>Verrucomicrobiota</taxon>
        <taxon>Opitutia</taxon>
        <taxon>Puniceicoccales</taxon>
        <taxon>Pelagicoccaceae</taxon>
        <taxon>Pelagicoccus</taxon>
    </lineage>
</organism>
<dbReference type="InterPro" id="IPR039426">
    <property type="entry name" value="TonB-dep_rcpt-like"/>
</dbReference>
<feature type="region of interest" description="Disordered" evidence="8">
    <location>
        <begin position="396"/>
        <end position="416"/>
    </location>
</feature>
<dbReference type="Proteomes" id="UP000622317">
    <property type="component" value="Unassembled WGS sequence"/>
</dbReference>
<dbReference type="Gene3D" id="2.60.40.1120">
    <property type="entry name" value="Carboxypeptidase-like, regulatory domain"/>
    <property type="match status" value="1"/>
</dbReference>
<dbReference type="SUPFAM" id="SSF56935">
    <property type="entry name" value="Porins"/>
    <property type="match status" value="1"/>
</dbReference>
<accession>A0A927F938</accession>
<dbReference type="AlphaFoldDB" id="A0A927F938"/>
<keyword evidence="3" id="KW-1134">Transmembrane beta strand</keyword>
<feature type="chain" id="PRO_5036690860" evidence="9">
    <location>
        <begin position="27"/>
        <end position="799"/>
    </location>
</feature>
<dbReference type="EMBL" id="JACYFG010000032">
    <property type="protein sequence ID" value="MBD5780130.1"/>
    <property type="molecule type" value="Genomic_DNA"/>
</dbReference>
<dbReference type="PANTHER" id="PTHR30069:SF29">
    <property type="entry name" value="HEMOGLOBIN AND HEMOGLOBIN-HAPTOGLOBIN-BINDING PROTEIN 1-RELATED"/>
    <property type="match status" value="1"/>
</dbReference>
<keyword evidence="10" id="KW-0675">Receptor</keyword>
<dbReference type="SUPFAM" id="SSF49478">
    <property type="entry name" value="Cna protein B-type domain"/>
    <property type="match status" value="1"/>
</dbReference>
<dbReference type="Pfam" id="PF13620">
    <property type="entry name" value="CarboxypepD_reg"/>
    <property type="match status" value="1"/>
</dbReference>
<dbReference type="GO" id="GO:0015344">
    <property type="term" value="F:siderophore uptake transmembrane transporter activity"/>
    <property type="evidence" value="ECO:0007669"/>
    <property type="project" value="TreeGrafter"/>
</dbReference>
<comment type="caution">
    <text evidence="10">The sequence shown here is derived from an EMBL/GenBank/DDBJ whole genome shotgun (WGS) entry which is preliminary data.</text>
</comment>
<keyword evidence="2" id="KW-0813">Transport</keyword>
<comment type="subcellular location">
    <subcellularLocation>
        <location evidence="1">Cell outer membrane</location>
        <topology evidence="1">Multi-pass membrane protein</topology>
    </subcellularLocation>
</comment>
<feature type="signal peptide" evidence="9">
    <location>
        <begin position="1"/>
        <end position="26"/>
    </location>
</feature>
<reference evidence="10" key="1">
    <citation type="submission" date="2020-09" db="EMBL/GenBank/DDBJ databases">
        <title>Pelagicoccus enzymogenes sp. nov. with an EPS production, isolated from marine sediment.</title>
        <authorList>
            <person name="Feng X."/>
        </authorList>
    </citation>
    <scope>NUCLEOTIDE SEQUENCE</scope>
    <source>
        <strain evidence="10">NFK12</strain>
    </source>
</reference>
<evidence type="ECO:0000256" key="3">
    <source>
        <dbReference type="ARBA" id="ARBA00022452"/>
    </source>
</evidence>
<dbReference type="GO" id="GO:0009279">
    <property type="term" value="C:cell outer membrane"/>
    <property type="evidence" value="ECO:0007669"/>
    <property type="project" value="UniProtKB-SubCell"/>
</dbReference>
<keyword evidence="6" id="KW-0472">Membrane</keyword>
<keyword evidence="4" id="KW-0812">Transmembrane</keyword>
<keyword evidence="11" id="KW-1185">Reference proteome</keyword>
<dbReference type="PANTHER" id="PTHR30069">
    <property type="entry name" value="TONB-DEPENDENT OUTER MEMBRANE RECEPTOR"/>
    <property type="match status" value="1"/>
</dbReference>
<evidence type="ECO:0000256" key="6">
    <source>
        <dbReference type="ARBA" id="ARBA00023136"/>
    </source>
</evidence>
<sequence>MSKISRQALRCTLSALLVGFSMVAQAAEAPGGITIVVRDQITERPLANARITITERESNSAQSLTSDAQGRIVIEALDPGLYAVNVAKDGFVSSYEPSVRVITRKNVLIEFELLEALGKAVELEGVVVRARQADAFASASSAYRNREELRSSVGGGADPLLSLDGLPGLASTNEFANFSVRGRGPRDNLIFVDEFPFDKAVHFDATLGEAEDVGGGGRFSIFAPNVISGAEFSPGGWGPAYGGRAASLLKLEVAGGNPSPSASLRIDIAGNEFGYDGPAGITEGSTLLVSARDLDFGDFFEDIEELDIGDPVLSDIIVKSVIPINPQHSFELLLIDTQEDYSRDVTHVAASPNFEDVALLDFEQDSDLYGLTMRSLIGAEAVWTNKLYYRKSDKTSSEGEAFPDLAPPGSPASSFPVREDIITIGEGEEEIGWRSDFTTVNEWGVFSAGLHATQVDLDYDTVLDGDWNRFVYDKDDFRPDPDQRYITLTPASVNSSFNKKETSYAAYIDQVFERGDWDIRAGLRFDRDGFADESFASPRFSVNWRPSNTLRYFATAGLFHQSPRYLDLAADSSNTLKNEEITHGSIGVQFFPNKNWSVLTEAYYQNLDKLVVDLDRVSGTYSNIGDGTSYGLDIVVNGTIREGLYTTATYSYNDATIDQKDGRGEVAADFSREHVATLGMTWEISDRWKVGARYKYLSGRPYDAFIVHSDVLGPGQPLRFSKEITERNVGRNSGYGLLNVRVDYRRSFGPIDFTTFLDVINLTAASSSDDTEFDYRRGIEVEDESEAEPLIGLRLDYAW</sequence>
<dbReference type="InterPro" id="IPR036942">
    <property type="entry name" value="Beta-barrel_TonB_sf"/>
</dbReference>
<gene>
    <name evidence="10" type="ORF">IEN85_11565</name>
</gene>
<keyword evidence="7" id="KW-0998">Cell outer membrane</keyword>
<evidence type="ECO:0000256" key="4">
    <source>
        <dbReference type="ARBA" id="ARBA00022692"/>
    </source>
</evidence>
<dbReference type="GO" id="GO:0044718">
    <property type="term" value="P:siderophore transmembrane transport"/>
    <property type="evidence" value="ECO:0007669"/>
    <property type="project" value="TreeGrafter"/>
</dbReference>
<dbReference type="RefSeq" id="WP_191617246.1">
    <property type="nucleotide sequence ID" value="NZ_JACYFG010000032.1"/>
</dbReference>
<evidence type="ECO:0000256" key="5">
    <source>
        <dbReference type="ARBA" id="ARBA00022729"/>
    </source>
</evidence>
<evidence type="ECO:0000256" key="1">
    <source>
        <dbReference type="ARBA" id="ARBA00004571"/>
    </source>
</evidence>
<evidence type="ECO:0000256" key="9">
    <source>
        <dbReference type="SAM" id="SignalP"/>
    </source>
</evidence>
<name>A0A927F938_9BACT</name>
<dbReference type="Gene3D" id="2.40.170.20">
    <property type="entry name" value="TonB-dependent receptor, beta-barrel domain"/>
    <property type="match status" value="1"/>
</dbReference>
<evidence type="ECO:0000256" key="8">
    <source>
        <dbReference type="SAM" id="MobiDB-lite"/>
    </source>
</evidence>
<evidence type="ECO:0000313" key="10">
    <source>
        <dbReference type="EMBL" id="MBD5780130.1"/>
    </source>
</evidence>
<evidence type="ECO:0000313" key="11">
    <source>
        <dbReference type="Proteomes" id="UP000622317"/>
    </source>
</evidence>
<proteinExistence type="predicted"/>